<feature type="region of interest" description="Disordered" evidence="9">
    <location>
        <begin position="421"/>
        <end position="483"/>
    </location>
</feature>
<evidence type="ECO:0000256" key="9">
    <source>
        <dbReference type="SAM" id="MobiDB-lite"/>
    </source>
</evidence>
<sequence>MDLFVFAIGYFSATAFFIFILLFGESPVFRRTPVAALHWFVTVGICNGAEWLVARLFGSRGTRAVNRCFTACCERPNPALQLAYVVLVVGGFALYWTNLFSLLPNPWVDEGHILSGSASVLTSLALFLAASLSDPGTVSPSPPGAAHPAPAPQQLAAWHLLYPLDGAIFPPKDCPTCRISRPARSKHCRVCNRCVARHDHHCQWINNCVGFNNMRIFLAFLTANLAMCAYGTVLACLILGGEMERRGMFAVRLINYRTGQVKPMWQLPGKLVEWLVVFYPVGMALALFMAVATLLMAAFLSYQIYLLAVGRTQYEVFKWRELHQQLTEQAEAEAAAAAAAAAGGGGGGGGAGGGLQQRGGGLWSLLGGRGRGVEAAAATPQARVRVRVKVTLPPNLYHRGFLANLWEVLVPELHLQRARREVARAGEGGQGGSSRRRGAGEVSGAEGPSGVGGSGSGMSGGGDRAAAAGSGAGGGGSDSKKGR</sequence>
<name>A0A9W6F6G0_9CHLO</name>
<keyword evidence="2 8" id="KW-0808">Transferase</keyword>
<dbReference type="EMBL" id="BRXU01000019">
    <property type="protein sequence ID" value="GLC57570.1"/>
    <property type="molecule type" value="Genomic_DNA"/>
</dbReference>
<dbReference type="InterPro" id="IPR039859">
    <property type="entry name" value="PFA4/ZDH16/20/ERF2-like"/>
</dbReference>
<evidence type="ECO:0000256" key="2">
    <source>
        <dbReference type="ARBA" id="ARBA00022679"/>
    </source>
</evidence>
<evidence type="ECO:0000256" key="8">
    <source>
        <dbReference type="RuleBase" id="RU079119"/>
    </source>
</evidence>
<feature type="domain" description="Palmitoyltransferase DHHC" evidence="10">
    <location>
        <begin position="172"/>
        <end position="319"/>
    </location>
</feature>
<dbReference type="PROSITE" id="PS50216">
    <property type="entry name" value="DHHC"/>
    <property type="match status" value="1"/>
</dbReference>
<dbReference type="GO" id="GO:0005783">
    <property type="term" value="C:endoplasmic reticulum"/>
    <property type="evidence" value="ECO:0007669"/>
    <property type="project" value="TreeGrafter"/>
</dbReference>
<evidence type="ECO:0000256" key="6">
    <source>
        <dbReference type="ARBA" id="ARBA00023315"/>
    </source>
</evidence>
<keyword evidence="6 8" id="KW-0012">Acyltransferase</keyword>
<keyword evidence="5 8" id="KW-0472">Membrane</keyword>
<evidence type="ECO:0000256" key="1">
    <source>
        <dbReference type="ARBA" id="ARBA00004141"/>
    </source>
</evidence>
<feature type="transmembrane region" description="Helical" evidence="8">
    <location>
        <begin position="7"/>
        <end position="24"/>
    </location>
</feature>
<dbReference type="AlphaFoldDB" id="A0A9W6F6G0"/>
<comment type="catalytic activity">
    <reaction evidence="8">
        <text>L-cysteinyl-[protein] + hexadecanoyl-CoA = S-hexadecanoyl-L-cysteinyl-[protein] + CoA</text>
        <dbReference type="Rhea" id="RHEA:36683"/>
        <dbReference type="Rhea" id="RHEA-COMP:10131"/>
        <dbReference type="Rhea" id="RHEA-COMP:11032"/>
        <dbReference type="ChEBI" id="CHEBI:29950"/>
        <dbReference type="ChEBI" id="CHEBI:57287"/>
        <dbReference type="ChEBI" id="CHEBI:57379"/>
        <dbReference type="ChEBI" id="CHEBI:74151"/>
        <dbReference type="EC" id="2.3.1.225"/>
    </reaction>
</comment>
<evidence type="ECO:0000256" key="7">
    <source>
        <dbReference type="ARBA" id="ARBA00038298"/>
    </source>
</evidence>
<protein>
    <recommendedName>
        <fullName evidence="8">S-acyltransferase</fullName>
        <ecNumber evidence="8">2.3.1.225</ecNumber>
    </recommendedName>
    <alternativeName>
        <fullName evidence="8">Palmitoyltransferase</fullName>
    </alternativeName>
</protein>
<dbReference type="Pfam" id="PF01529">
    <property type="entry name" value="DHHC"/>
    <property type="match status" value="1"/>
</dbReference>
<evidence type="ECO:0000313" key="12">
    <source>
        <dbReference type="Proteomes" id="UP001165080"/>
    </source>
</evidence>
<dbReference type="PANTHER" id="PTHR22883:SF23">
    <property type="entry name" value="PALMITOYLTRANSFERASE ZDHHC6"/>
    <property type="match status" value="1"/>
</dbReference>
<feature type="transmembrane region" description="Helical" evidence="8">
    <location>
        <begin position="36"/>
        <end position="58"/>
    </location>
</feature>
<keyword evidence="4 8" id="KW-1133">Transmembrane helix</keyword>
<reference evidence="11 12" key="1">
    <citation type="journal article" date="2023" name="Commun. Biol.">
        <title>Reorganization of the ancestral sex-determining regions during the evolution of trioecy in Pleodorina starrii.</title>
        <authorList>
            <person name="Takahashi K."/>
            <person name="Suzuki S."/>
            <person name="Kawai-Toyooka H."/>
            <person name="Yamamoto K."/>
            <person name="Hamaji T."/>
            <person name="Ootsuki R."/>
            <person name="Yamaguchi H."/>
            <person name="Kawachi M."/>
            <person name="Higashiyama T."/>
            <person name="Nozaki H."/>
        </authorList>
    </citation>
    <scope>NUCLEOTIDE SEQUENCE [LARGE SCALE GENOMIC DNA]</scope>
    <source>
        <strain evidence="11 12">NIES-4479</strain>
    </source>
</reference>
<proteinExistence type="inferred from homology"/>
<dbReference type="InterPro" id="IPR001594">
    <property type="entry name" value="Palmitoyltrfase_DHHC"/>
</dbReference>
<feature type="transmembrane region" description="Helical" evidence="8">
    <location>
        <begin position="79"/>
        <end position="100"/>
    </location>
</feature>
<comment type="domain">
    <text evidence="8">The DHHC domain is required for palmitoyltransferase activity.</text>
</comment>
<dbReference type="GO" id="GO:0019706">
    <property type="term" value="F:protein-cysteine S-palmitoyltransferase activity"/>
    <property type="evidence" value="ECO:0007669"/>
    <property type="project" value="UniProtKB-EC"/>
</dbReference>
<evidence type="ECO:0000259" key="10">
    <source>
        <dbReference type="Pfam" id="PF01529"/>
    </source>
</evidence>
<comment type="similarity">
    <text evidence="7">Belongs to the DHHC palmitoyltransferase family. PFA5 subfamily.</text>
</comment>
<dbReference type="GO" id="GO:0005794">
    <property type="term" value="C:Golgi apparatus"/>
    <property type="evidence" value="ECO:0007669"/>
    <property type="project" value="TreeGrafter"/>
</dbReference>
<feature type="transmembrane region" description="Helical" evidence="8">
    <location>
        <begin position="216"/>
        <end position="240"/>
    </location>
</feature>
<evidence type="ECO:0000313" key="11">
    <source>
        <dbReference type="EMBL" id="GLC57570.1"/>
    </source>
</evidence>
<dbReference type="EC" id="2.3.1.225" evidence="8"/>
<evidence type="ECO:0000256" key="5">
    <source>
        <dbReference type="ARBA" id="ARBA00023136"/>
    </source>
</evidence>
<comment type="subcellular location">
    <subcellularLocation>
        <location evidence="1">Membrane</location>
        <topology evidence="1">Multi-pass membrane protein</topology>
    </subcellularLocation>
</comment>
<keyword evidence="12" id="KW-1185">Reference proteome</keyword>
<evidence type="ECO:0000256" key="4">
    <source>
        <dbReference type="ARBA" id="ARBA00022989"/>
    </source>
</evidence>
<dbReference type="GO" id="GO:0006612">
    <property type="term" value="P:protein targeting to membrane"/>
    <property type="evidence" value="ECO:0007669"/>
    <property type="project" value="TreeGrafter"/>
</dbReference>
<comment type="caution">
    <text evidence="11">The sequence shown here is derived from an EMBL/GenBank/DDBJ whole genome shotgun (WGS) entry which is preliminary data.</text>
</comment>
<feature type="compositionally biased region" description="Gly residues" evidence="9">
    <location>
        <begin position="447"/>
        <end position="463"/>
    </location>
</feature>
<keyword evidence="3 8" id="KW-0812">Transmembrane</keyword>
<feature type="transmembrane region" description="Helical" evidence="8">
    <location>
        <begin position="277"/>
        <end position="302"/>
    </location>
</feature>
<accession>A0A9W6F6G0</accession>
<organism evidence="11 12">
    <name type="scientific">Pleodorina starrii</name>
    <dbReference type="NCBI Taxonomy" id="330485"/>
    <lineage>
        <taxon>Eukaryota</taxon>
        <taxon>Viridiplantae</taxon>
        <taxon>Chlorophyta</taxon>
        <taxon>core chlorophytes</taxon>
        <taxon>Chlorophyceae</taxon>
        <taxon>CS clade</taxon>
        <taxon>Chlamydomonadales</taxon>
        <taxon>Volvocaceae</taxon>
        <taxon>Pleodorina</taxon>
    </lineage>
</organism>
<evidence type="ECO:0000256" key="3">
    <source>
        <dbReference type="ARBA" id="ARBA00022692"/>
    </source>
</evidence>
<dbReference type="GO" id="GO:0016020">
    <property type="term" value="C:membrane"/>
    <property type="evidence" value="ECO:0007669"/>
    <property type="project" value="UniProtKB-SubCell"/>
</dbReference>
<gene>
    <name evidence="11" type="primary">PLEST002721</name>
    <name evidence="11" type="ORF">PLESTB_001241500</name>
</gene>
<dbReference type="Proteomes" id="UP001165080">
    <property type="component" value="Unassembled WGS sequence"/>
</dbReference>
<dbReference type="PANTHER" id="PTHR22883">
    <property type="entry name" value="ZINC FINGER DHHC DOMAIN CONTAINING PROTEIN"/>
    <property type="match status" value="1"/>
</dbReference>